<dbReference type="SMART" id="SM00062">
    <property type="entry name" value="PBPb"/>
    <property type="match status" value="1"/>
</dbReference>
<dbReference type="Pfam" id="PF12974">
    <property type="entry name" value="Phosphonate-bd"/>
    <property type="match status" value="1"/>
</dbReference>
<sequence length="273" mass="29968">MCLALMLSTASQAAPPIPYAFGVLNHRSLQSTAAYWNPILNYVSARSGVPLELHIGRTANETTDRVVAGQLDFAYTNHLFTPKRDQLGWRVLARQDTQGIRGQVVVLDSSPIKTLQELTGKSVAFANPYGFTGYYVPMDTLLRAGVKVSPVFAGNQEAAMGQLMSGQVEAAGVNHQVMADFAQRRALKYRVLAESEPYFDLAVMASPRVSAADGEKIRQAFVSMAHDPEGLRVLQRAAQSLGLSKARGFVVADDRDYSNYRNFFKHTQVPVNE</sequence>
<dbReference type="AlphaFoldDB" id="A0A106BVY3"/>
<accession>A0A106BVY3</accession>
<protein>
    <recommendedName>
        <fullName evidence="1">Solute-binding protein family 3/N-terminal domain-containing protein</fullName>
    </recommendedName>
</protein>
<evidence type="ECO:0000313" key="2">
    <source>
        <dbReference type="EMBL" id="KVW99637.1"/>
    </source>
</evidence>
<dbReference type="InterPro" id="IPR001638">
    <property type="entry name" value="Solute-binding_3/MltF_N"/>
</dbReference>
<dbReference type="SUPFAM" id="SSF53850">
    <property type="entry name" value="Periplasmic binding protein-like II"/>
    <property type="match status" value="1"/>
</dbReference>
<dbReference type="PANTHER" id="PTHR35841:SF1">
    <property type="entry name" value="PHOSPHONATES-BINDING PERIPLASMIC PROTEIN"/>
    <property type="match status" value="1"/>
</dbReference>
<dbReference type="Gene3D" id="3.40.190.10">
    <property type="entry name" value="Periplasmic binding protein-like II"/>
    <property type="match status" value="2"/>
</dbReference>
<dbReference type="PANTHER" id="PTHR35841">
    <property type="entry name" value="PHOSPHONATES-BINDING PERIPLASMIC PROTEIN"/>
    <property type="match status" value="1"/>
</dbReference>
<name>A0A106BVY3_THIDE</name>
<proteinExistence type="predicted"/>
<reference evidence="2 3" key="1">
    <citation type="journal article" date="2015" name="Appl. Environ. Microbiol.">
        <title>Aerobic and Anaerobic Thiosulfate Oxidation by a Cold-Adapted, Subglacial Chemoautotroph.</title>
        <authorList>
            <person name="Harrold Z.R."/>
            <person name="Skidmore M.L."/>
            <person name="Hamilton T.L."/>
            <person name="Desch L."/>
            <person name="Amada K."/>
            <person name="van Gelder W."/>
            <person name="Glover K."/>
            <person name="Roden E.E."/>
            <person name="Boyd E.S."/>
        </authorList>
    </citation>
    <scope>NUCLEOTIDE SEQUENCE [LARGE SCALE GENOMIC DNA]</scope>
    <source>
        <strain evidence="2 3">RG</strain>
    </source>
</reference>
<gene>
    <name evidence="2" type="ORF">ABW22_00220</name>
</gene>
<comment type="caution">
    <text evidence="2">The sequence shown here is derived from an EMBL/GenBank/DDBJ whole genome shotgun (WGS) entry which is preliminary data.</text>
</comment>
<dbReference type="EMBL" id="LDUG01000002">
    <property type="protein sequence ID" value="KVW99637.1"/>
    <property type="molecule type" value="Genomic_DNA"/>
</dbReference>
<keyword evidence="3" id="KW-1185">Reference proteome</keyword>
<organism evidence="2 3">
    <name type="scientific">Thiobacillus denitrificans</name>
    <dbReference type="NCBI Taxonomy" id="36861"/>
    <lineage>
        <taxon>Bacteria</taxon>
        <taxon>Pseudomonadati</taxon>
        <taxon>Pseudomonadota</taxon>
        <taxon>Betaproteobacteria</taxon>
        <taxon>Nitrosomonadales</taxon>
        <taxon>Thiobacillaceae</taxon>
        <taxon>Thiobacillus</taxon>
    </lineage>
</organism>
<evidence type="ECO:0000313" key="3">
    <source>
        <dbReference type="Proteomes" id="UP000064243"/>
    </source>
</evidence>
<evidence type="ECO:0000259" key="1">
    <source>
        <dbReference type="SMART" id="SM00062"/>
    </source>
</evidence>
<dbReference type="Proteomes" id="UP000064243">
    <property type="component" value="Unassembled WGS sequence"/>
</dbReference>
<feature type="domain" description="Solute-binding protein family 3/N-terminal" evidence="1">
    <location>
        <begin position="28"/>
        <end position="233"/>
    </location>
</feature>
<dbReference type="PATRIC" id="fig|36861.3.peg.1071"/>